<dbReference type="Pfam" id="PF06201">
    <property type="entry name" value="PITH"/>
    <property type="match status" value="1"/>
</dbReference>
<protein>
    <recommendedName>
        <fullName evidence="3">PITH domain-containing protein</fullName>
    </recommendedName>
</protein>
<dbReference type="PANTHER" id="PTHR12175">
    <property type="entry name" value="AD039 HT014 THIOREDOXIN FAMILY TRP26"/>
    <property type="match status" value="1"/>
</dbReference>
<evidence type="ECO:0000256" key="1">
    <source>
        <dbReference type="ARBA" id="ARBA00025788"/>
    </source>
</evidence>
<dbReference type="Gene3D" id="2.60.120.470">
    <property type="entry name" value="PITH domain"/>
    <property type="match status" value="1"/>
</dbReference>
<dbReference type="InterPro" id="IPR037047">
    <property type="entry name" value="PITH_dom_sf"/>
</dbReference>
<dbReference type="GO" id="GO:0005634">
    <property type="term" value="C:nucleus"/>
    <property type="evidence" value="ECO:0007669"/>
    <property type="project" value="TreeGrafter"/>
</dbReference>
<feature type="compositionally biased region" description="Basic and acidic residues" evidence="2">
    <location>
        <begin position="1"/>
        <end position="17"/>
    </location>
</feature>
<comment type="similarity">
    <text evidence="1">Belongs to the PITHD1 family.</text>
</comment>
<reference evidence="4 5" key="1">
    <citation type="submission" date="2014-02" db="EMBL/GenBank/DDBJ databases">
        <title>Transposable element dynamics among asymbiotic and ectomycorrhizal Amanita fungi.</title>
        <authorList>
            <consortium name="DOE Joint Genome Institute"/>
            <person name="Hess J."/>
            <person name="Skrede I."/>
            <person name="Wolfe B."/>
            <person name="LaButti K."/>
            <person name="Ohm R.A."/>
            <person name="Grigoriev I.V."/>
            <person name="Pringle A."/>
        </authorList>
    </citation>
    <scope>NUCLEOTIDE SEQUENCE [LARGE SCALE GENOMIC DNA]</scope>
    <source>
        <strain evidence="4 5">SKay4041</strain>
    </source>
</reference>
<feature type="region of interest" description="Disordered" evidence="2">
    <location>
        <begin position="1"/>
        <end position="29"/>
    </location>
</feature>
<gene>
    <name evidence="4" type="ORF">AMATHDRAFT_188451</name>
</gene>
<organism evidence="4 5">
    <name type="scientific">Amanita thiersii Skay4041</name>
    <dbReference type="NCBI Taxonomy" id="703135"/>
    <lineage>
        <taxon>Eukaryota</taxon>
        <taxon>Fungi</taxon>
        <taxon>Dikarya</taxon>
        <taxon>Basidiomycota</taxon>
        <taxon>Agaricomycotina</taxon>
        <taxon>Agaricomycetes</taxon>
        <taxon>Agaricomycetidae</taxon>
        <taxon>Agaricales</taxon>
        <taxon>Pluteineae</taxon>
        <taxon>Amanitaceae</taxon>
        <taxon>Amanita</taxon>
    </lineage>
</organism>
<evidence type="ECO:0000313" key="4">
    <source>
        <dbReference type="EMBL" id="PFH53206.1"/>
    </source>
</evidence>
<dbReference type="InterPro" id="IPR008979">
    <property type="entry name" value="Galactose-bd-like_sf"/>
</dbReference>
<dbReference type="InterPro" id="IPR045099">
    <property type="entry name" value="PITH1-like"/>
</dbReference>
<evidence type="ECO:0000256" key="2">
    <source>
        <dbReference type="SAM" id="MobiDB-lite"/>
    </source>
</evidence>
<dbReference type="STRING" id="703135.A0A2A9NYU0"/>
<sequence length="209" mass="23664">MPPHHHHDDCGHEHQEHSQVGNEPNPQDNLYKYIDRENVIALNASRPGYDVIKPWHNRQDESVCIESDADDQLILRIPFMGSVRLRGLLLKSGPVEHTPSKVLLFANEMNLDFSDVTNRSPTQEFNVAQARGVGEYSLRTAKFSNLSSISLYFPSSQGADSTRVYYVGFLGHWSERKEEPVITVYEAQPNISDHDKIQGTEGNLNIPQL</sequence>
<dbReference type="EMBL" id="KZ301975">
    <property type="protein sequence ID" value="PFH53206.1"/>
    <property type="molecule type" value="Genomic_DNA"/>
</dbReference>
<dbReference type="Proteomes" id="UP000242287">
    <property type="component" value="Unassembled WGS sequence"/>
</dbReference>
<feature type="domain" description="PITH" evidence="3">
    <location>
        <begin position="19"/>
        <end position="189"/>
    </location>
</feature>
<dbReference type="SUPFAM" id="SSF49785">
    <property type="entry name" value="Galactose-binding domain-like"/>
    <property type="match status" value="1"/>
</dbReference>
<dbReference type="PANTHER" id="PTHR12175:SF1">
    <property type="entry name" value="PITH DOMAIN-CONTAINING PROTEIN 1"/>
    <property type="match status" value="1"/>
</dbReference>
<dbReference type="OrthoDB" id="2635at2759"/>
<proteinExistence type="inferred from homology"/>
<evidence type="ECO:0000313" key="5">
    <source>
        <dbReference type="Proteomes" id="UP000242287"/>
    </source>
</evidence>
<feature type="compositionally biased region" description="Polar residues" evidence="2">
    <location>
        <begin position="18"/>
        <end position="28"/>
    </location>
</feature>
<dbReference type="GO" id="GO:0005737">
    <property type="term" value="C:cytoplasm"/>
    <property type="evidence" value="ECO:0007669"/>
    <property type="project" value="UniProtKB-ARBA"/>
</dbReference>
<evidence type="ECO:0000259" key="3">
    <source>
        <dbReference type="PROSITE" id="PS51532"/>
    </source>
</evidence>
<dbReference type="PROSITE" id="PS51532">
    <property type="entry name" value="PITH"/>
    <property type="match status" value="1"/>
</dbReference>
<accession>A0A2A9NYU0</accession>
<dbReference type="AlphaFoldDB" id="A0A2A9NYU0"/>
<dbReference type="InterPro" id="IPR010400">
    <property type="entry name" value="PITH_dom"/>
</dbReference>
<name>A0A2A9NYU0_9AGAR</name>
<keyword evidence="5" id="KW-1185">Reference proteome</keyword>